<dbReference type="AlphaFoldDB" id="A0A2H0UXR6"/>
<name>A0A2H0UXR6_9BACT</name>
<dbReference type="SUPFAM" id="SSF51366">
    <property type="entry name" value="Ribulose-phoshate binding barrel"/>
    <property type="match status" value="1"/>
</dbReference>
<evidence type="ECO:0000256" key="6">
    <source>
        <dbReference type="ARBA" id="ARBA00022605"/>
    </source>
</evidence>
<dbReference type="InterPro" id="IPR006063">
    <property type="entry name" value="HisA_bact_arch"/>
</dbReference>
<protein>
    <recommendedName>
        <fullName evidence="9 11">1-(5-phosphoribosyl)-5-[(5-phosphoribosylamino)methylideneamino] imidazole-4-carboxamide isomerase</fullName>
        <ecNumber evidence="9 11">5.3.1.16</ecNumber>
    </recommendedName>
    <alternativeName>
        <fullName evidence="9">Phosphoribosylformimino-5-aminoimidazole carboxamide ribotide isomerase</fullName>
    </alternativeName>
</protein>
<evidence type="ECO:0000256" key="9">
    <source>
        <dbReference type="HAMAP-Rule" id="MF_01014"/>
    </source>
</evidence>
<evidence type="ECO:0000256" key="11">
    <source>
        <dbReference type="RuleBase" id="RU003658"/>
    </source>
</evidence>
<keyword evidence="8 9" id="KW-0413">Isomerase</keyword>
<comment type="catalytic activity">
    <reaction evidence="1 9 11">
        <text>1-(5-phospho-beta-D-ribosyl)-5-[(5-phospho-beta-D-ribosylamino)methylideneamino]imidazole-4-carboxamide = 5-[(5-phospho-1-deoxy-D-ribulos-1-ylimino)methylamino]-1-(5-phospho-beta-D-ribosyl)imidazole-4-carboxamide</text>
        <dbReference type="Rhea" id="RHEA:15469"/>
        <dbReference type="ChEBI" id="CHEBI:58435"/>
        <dbReference type="ChEBI" id="CHEBI:58525"/>
        <dbReference type="EC" id="5.3.1.16"/>
    </reaction>
</comment>
<dbReference type="EC" id="5.3.1.16" evidence="9 11"/>
<dbReference type="GO" id="GO:0005737">
    <property type="term" value="C:cytoplasm"/>
    <property type="evidence" value="ECO:0007669"/>
    <property type="project" value="UniProtKB-SubCell"/>
</dbReference>
<gene>
    <name evidence="9 12" type="primary">hisA</name>
    <name evidence="12" type="ORF">COU03_01480</name>
</gene>
<comment type="caution">
    <text evidence="9">Lacks conserved residue(s) required for the propagation of feature annotation.</text>
</comment>
<dbReference type="Proteomes" id="UP000228906">
    <property type="component" value="Unassembled WGS sequence"/>
</dbReference>
<dbReference type="GO" id="GO:0003949">
    <property type="term" value="F:1-(5-phosphoribosyl)-5-[(5-phosphoribosylamino)methylideneamino]imidazole-4-carboxamide isomerase activity"/>
    <property type="evidence" value="ECO:0007669"/>
    <property type="project" value="UniProtKB-UniRule"/>
</dbReference>
<dbReference type="NCBIfam" id="TIGR00007">
    <property type="entry name" value="1-(5-phosphoribosyl)-5-[(5-phosphoribosylamino)methylideneamino]imidazole-4-carboxamide isomerase"/>
    <property type="match status" value="1"/>
</dbReference>
<evidence type="ECO:0000256" key="8">
    <source>
        <dbReference type="ARBA" id="ARBA00023235"/>
    </source>
</evidence>
<proteinExistence type="inferred from homology"/>
<dbReference type="FunFam" id="3.20.20.70:FF:000009">
    <property type="entry name" value="1-(5-phosphoribosyl)-5-[(5-phosphoribosylamino)methylideneamino] imidazole-4-carboxamide isomerase"/>
    <property type="match status" value="1"/>
</dbReference>
<dbReference type="InterPro" id="IPR006062">
    <property type="entry name" value="His_biosynth"/>
</dbReference>
<dbReference type="CDD" id="cd04732">
    <property type="entry name" value="HisA"/>
    <property type="match status" value="1"/>
</dbReference>
<comment type="similarity">
    <text evidence="4 9 10">Belongs to the HisA/HisF family.</text>
</comment>
<evidence type="ECO:0000256" key="2">
    <source>
        <dbReference type="ARBA" id="ARBA00004496"/>
    </source>
</evidence>
<evidence type="ECO:0000256" key="7">
    <source>
        <dbReference type="ARBA" id="ARBA00023102"/>
    </source>
</evidence>
<comment type="pathway">
    <text evidence="3 9 11">Amino-acid biosynthesis; L-histidine biosynthesis; L-histidine from 5-phospho-alpha-D-ribose 1-diphosphate: step 4/9.</text>
</comment>
<accession>A0A2H0UXR6</accession>
<evidence type="ECO:0000256" key="10">
    <source>
        <dbReference type="RuleBase" id="RU003657"/>
    </source>
</evidence>
<reference evidence="13" key="1">
    <citation type="submission" date="2017-09" db="EMBL/GenBank/DDBJ databases">
        <title>Depth-based differentiation of microbial function through sediment-hosted aquifers and enrichment of novel symbionts in the deep terrestrial subsurface.</title>
        <authorList>
            <person name="Probst A.J."/>
            <person name="Ladd B."/>
            <person name="Jarett J.K."/>
            <person name="Geller-Mcgrath D.E."/>
            <person name="Sieber C.M.K."/>
            <person name="Emerson J.B."/>
            <person name="Anantharaman K."/>
            <person name="Thomas B.C."/>
            <person name="Malmstrom R."/>
            <person name="Stieglmeier M."/>
            <person name="Klingl A."/>
            <person name="Woyke T."/>
            <person name="Ryan C.M."/>
            <person name="Banfield J.F."/>
        </authorList>
    </citation>
    <scope>NUCLEOTIDE SEQUENCE [LARGE SCALE GENOMIC DNA]</scope>
</reference>
<evidence type="ECO:0000256" key="1">
    <source>
        <dbReference type="ARBA" id="ARBA00000901"/>
    </source>
</evidence>
<dbReference type="UniPathway" id="UPA00031">
    <property type="reaction ID" value="UER00009"/>
</dbReference>
<dbReference type="PANTHER" id="PTHR43090">
    <property type="entry name" value="1-(5-PHOSPHORIBOSYL)-5-[(5-PHOSPHORIBOSYLAMINO)METHYLIDENEAMINO] IMIDAZOLE-4-CARBOXAMIDE ISOMERASE"/>
    <property type="match status" value="1"/>
</dbReference>
<dbReference type="HAMAP" id="MF_01014">
    <property type="entry name" value="HisA"/>
    <property type="match status" value="1"/>
</dbReference>
<evidence type="ECO:0000256" key="5">
    <source>
        <dbReference type="ARBA" id="ARBA00022490"/>
    </source>
</evidence>
<evidence type="ECO:0000256" key="3">
    <source>
        <dbReference type="ARBA" id="ARBA00005133"/>
    </source>
</evidence>
<keyword evidence="7 9" id="KW-0368">Histidine biosynthesis</keyword>
<dbReference type="Gene3D" id="3.20.20.70">
    <property type="entry name" value="Aldolase class I"/>
    <property type="match status" value="1"/>
</dbReference>
<feature type="active site" description="Proton acceptor" evidence="9">
    <location>
        <position position="51"/>
    </location>
</feature>
<dbReference type="GO" id="GO:0000105">
    <property type="term" value="P:L-histidine biosynthetic process"/>
    <property type="evidence" value="ECO:0007669"/>
    <property type="project" value="UniProtKB-UniRule"/>
</dbReference>
<comment type="subcellular location">
    <subcellularLocation>
        <location evidence="2 9 11">Cytoplasm</location>
    </subcellularLocation>
</comment>
<comment type="caution">
    <text evidence="12">The sequence shown here is derived from an EMBL/GenBank/DDBJ whole genome shotgun (WGS) entry which is preliminary data.</text>
</comment>
<sequence length="282" mass="31521">MTAFMAKSAFCQPMKEKTLEIDRACFFKAFTEWFVVLQFKGCIMKIIPAIDVINGRCVRLFKGDYNFQKDYLPSPFEVAKKIEQAGFSDLHLIDLEGAKEGRVVNWPVIEQITQNTKLAVEVGGGVRAKDEVARLLALGVQRIMLGSLALQNPEILKDLLVAFGSEKIMVDIGWKDGGVYYHGWQEKADKEFEQVLKELLALGVNRILLTDVDKDGALQGPNFGLYERVGRDFPELLVTASGGISSKSDLRRLKNSGVEAVVVGKAFHEGWLSLSDLQNYER</sequence>
<keyword evidence="6 9" id="KW-0028">Amino-acid biosynthesis</keyword>
<dbReference type="EMBL" id="PFAV01000026">
    <property type="protein sequence ID" value="PIR91603.1"/>
    <property type="molecule type" value="Genomic_DNA"/>
</dbReference>
<dbReference type="InterPro" id="IPR044524">
    <property type="entry name" value="Isoase_HisA-like"/>
</dbReference>
<dbReference type="Pfam" id="PF00977">
    <property type="entry name" value="His_biosynth"/>
    <property type="match status" value="1"/>
</dbReference>
<keyword evidence="5 9" id="KW-0963">Cytoplasm</keyword>
<dbReference type="GO" id="GO:0000162">
    <property type="term" value="P:L-tryptophan biosynthetic process"/>
    <property type="evidence" value="ECO:0007669"/>
    <property type="project" value="TreeGrafter"/>
</dbReference>
<dbReference type="InterPro" id="IPR013785">
    <property type="entry name" value="Aldolase_TIM"/>
</dbReference>
<organism evidence="12 13">
    <name type="scientific">bacterium (Candidatus Gribaldobacteria) CG10_big_fil_rev_8_21_14_0_10_41_12</name>
    <dbReference type="NCBI Taxonomy" id="2014277"/>
    <lineage>
        <taxon>Bacteria</taxon>
        <taxon>Candidatus Gribaldobacteria</taxon>
    </lineage>
</organism>
<dbReference type="InterPro" id="IPR011060">
    <property type="entry name" value="RibuloseP-bd_barrel"/>
</dbReference>
<evidence type="ECO:0000313" key="13">
    <source>
        <dbReference type="Proteomes" id="UP000228906"/>
    </source>
</evidence>
<evidence type="ECO:0000256" key="4">
    <source>
        <dbReference type="ARBA" id="ARBA00009667"/>
    </source>
</evidence>
<evidence type="ECO:0000313" key="12">
    <source>
        <dbReference type="EMBL" id="PIR91603.1"/>
    </source>
</evidence>
<dbReference type="PANTHER" id="PTHR43090:SF2">
    <property type="entry name" value="1-(5-PHOSPHORIBOSYL)-5-[(5-PHOSPHORIBOSYLAMINO)METHYLIDENEAMINO] IMIDAZOLE-4-CARBOXAMIDE ISOMERASE"/>
    <property type="match status" value="1"/>
</dbReference>
<dbReference type="InterPro" id="IPR023016">
    <property type="entry name" value="HisA/PriA"/>
</dbReference>